<sequence length="427" mass="48766">MGQNAYDDPDRIGGTSVRVRVEGLGNTYTGGHVVAIITHEALKTSDLSGFRGWKLVIDERPSIWDRQSLSSKLSKDLLTHHFKLEQRADKKARRIISTSNATAKDFDEDSCGNPLAVMAQRIIGDRCEVATSLQSFDQLDVERKWEWWSIWAPTSLKVFDQVTMLAHGLTQSVAYQIIRSKWPEFEWVRLDRATELRHMRRTVVVHYYARAHQASRTLWDSPRGRRYLTAIGNDIASRVTADRHIWTCNRNERSLFERPDHETSLLPGKCLSPRQQGSNLWSCRNEATILFTAKPSACDLSIAKVIGISPEAIVETRELDIMVQFACRTSVRVAESTETVHLYVYDEVQARHLEAYFQSTGYCDVVLDLIDISGMGIAEYERDSRPGRKRKVLTPEEAKAAQKAKREKETDRKRRQRADKKKTSEAA</sequence>
<dbReference type="AlphaFoldDB" id="A0A6M4G457"/>
<accession>A0A6M4G457</accession>
<name>A0A6M4G457_SPHYA</name>
<organism evidence="2 3">
    <name type="scientific">Sphingobium yanoikuyae</name>
    <name type="common">Sphingomonas yanoikuyae</name>
    <dbReference type="NCBI Taxonomy" id="13690"/>
    <lineage>
        <taxon>Bacteria</taxon>
        <taxon>Pseudomonadati</taxon>
        <taxon>Pseudomonadota</taxon>
        <taxon>Alphaproteobacteria</taxon>
        <taxon>Sphingomonadales</taxon>
        <taxon>Sphingomonadaceae</taxon>
        <taxon>Sphingobium</taxon>
    </lineage>
</organism>
<reference evidence="2 3" key="1">
    <citation type="submission" date="2020-04" db="EMBL/GenBank/DDBJ databases">
        <title>The Whole Genome Analysis of High salt-tolerant Sphingobium yanoikuyae YC-XJ2 with Aryl organophosphorus flame retardants (aryl-OPFRs)-degrading capacity and characteristics of Related phosphotriesterase.</title>
        <authorList>
            <person name="Li X."/>
        </authorList>
    </citation>
    <scope>NUCLEOTIDE SEQUENCE [LARGE SCALE GENOMIC DNA]</scope>
    <source>
        <strain evidence="2 3">YC-XJ2</strain>
    </source>
</reference>
<proteinExistence type="predicted"/>
<dbReference type="RefSeq" id="WP_169860022.1">
    <property type="nucleotide sequence ID" value="NZ_CP053021.1"/>
</dbReference>
<feature type="compositionally biased region" description="Basic and acidic residues" evidence="1">
    <location>
        <begin position="393"/>
        <end position="412"/>
    </location>
</feature>
<gene>
    <name evidence="2" type="ORF">HH800_01875</name>
</gene>
<evidence type="ECO:0000256" key="1">
    <source>
        <dbReference type="SAM" id="MobiDB-lite"/>
    </source>
</evidence>
<evidence type="ECO:0000313" key="3">
    <source>
        <dbReference type="Proteomes" id="UP000502611"/>
    </source>
</evidence>
<protein>
    <submittedName>
        <fullName evidence="2">Uncharacterized protein</fullName>
    </submittedName>
</protein>
<dbReference type="EMBL" id="CP053021">
    <property type="protein sequence ID" value="QJR01053.1"/>
    <property type="molecule type" value="Genomic_DNA"/>
</dbReference>
<evidence type="ECO:0000313" key="2">
    <source>
        <dbReference type="EMBL" id="QJR01053.1"/>
    </source>
</evidence>
<dbReference type="Proteomes" id="UP000502611">
    <property type="component" value="Chromosome"/>
</dbReference>
<feature type="region of interest" description="Disordered" evidence="1">
    <location>
        <begin position="383"/>
        <end position="427"/>
    </location>
</feature>